<protein>
    <submittedName>
        <fullName evidence="2">WAP four-disulfide core domain 1-like</fullName>
    </submittedName>
</protein>
<proteinExistence type="predicted"/>
<dbReference type="Proteomes" id="UP001162480">
    <property type="component" value="Chromosome 4"/>
</dbReference>
<dbReference type="EMBL" id="OX597817">
    <property type="protein sequence ID" value="CAI9720624.1"/>
    <property type="molecule type" value="Genomic_DNA"/>
</dbReference>
<feature type="domain" description="DNA helicase Pif1-like 2B" evidence="1">
    <location>
        <begin position="39"/>
        <end position="83"/>
    </location>
</feature>
<dbReference type="PANTHER" id="PTHR23274:SF51">
    <property type="entry name" value="OS03G0423850 PROTEIN"/>
    <property type="match status" value="1"/>
</dbReference>
<dbReference type="Pfam" id="PF21530">
    <property type="entry name" value="Pif1_2B_dom"/>
    <property type="match status" value="1"/>
</dbReference>
<evidence type="ECO:0000313" key="3">
    <source>
        <dbReference type="Proteomes" id="UP001162480"/>
    </source>
</evidence>
<name>A0AA36AR72_OCTVU</name>
<sequence length="151" mass="17138">MIDKLNHELHQKLTDASEMTFPSIHTTVDQDQAAQYPVEFLNTLKSIGMSPHNLTLKPDAPIMLLRNFDPPRLCKRNRLTVTSVKPHVLQATIITGNNKEEHVFIPNLPPVPTNVPFEFKRLKFPIKLNFGISVRKSQDQILKVVGLHLSS</sequence>
<accession>A0AA36AR72</accession>
<dbReference type="InterPro" id="IPR049163">
    <property type="entry name" value="Pif1-like_2B_dom"/>
</dbReference>
<dbReference type="GO" id="GO:0005657">
    <property type="term" value="C:replication fork"/>
    <property type="evidence" value="ECO:0007669"/>
    <property type="project" value="TreeGrafter"/>
</dbReference>
<dbReference type="AlphaFoldDB" id="A0AA36AR72"/>
<reference evidence="2" key="1">
    <citation type="submission" date="2023-08" db="EMBL/GenBank/DDBJ databases">
        <authorList>
            <person name="Alioto T."/>
            <person name="Alioto T."/>
            <person name="Gomez Garrido J."/>
        </authorList>
    </citation>
    <scope>NUCLEOTIDE SEQUENCE</scope>
</reference>
<gene>
    <name evidence="2" type="ORF">OCTVUL_1B010008</name>
</gene>
<keyword evidence="3" id="KW-1185">Reference proteome</keyword>
<dbReference type="PANTHER" id="PTHR23274">
    <property type="entry name" value="DNA HELICASE-RELATED"/>
    <property type="match status" value="1"/>
</dbReference>
<dbReference type="GO" id="GO:0006260">
    <property type="term" value="P:DNA replication"/>
    <property type="evidence" value="ECO:0007669"/>
    <property type="project" value="TreeGrafter"/>
</dbReference>
<organism evidence="2 3">
    <name type="scientific">Octopus vulgaris</name>
    <name type="common">Common octopus</name>
    <dbReference type="NCBI Taxonomy" id="6645"/>
    <lineage>
        <taxon>Eukaryota</taxon>
        <taxon>Metazoa</taxon>
        <taxon>Spiralia</taxon>
        <taxon>Lophotrochozoa</taxon>
        <taxon>Mollusca</taxon>
        <taxon>Cephalopoda</taxon>
        <taxon>Coleoidea</taxon>
        <taxon>Octopodiformes</taxon>
        <taxon>Octopoda</taxon>
        <taxon>Incirrata</taxon>
        <taxon>Octopodidae</taxon>
        <taxon>Octopus</taxon>
    </lineage>
</organism>
<evidence type="ECO:0000259" key="1">
    <source>
        <dbReference type="Pfam" id="PF21530"/>
    </source>
</evidence>
<evidence type="ECO:0000313" key="2">
    <source>
        <dbReference type="EMBL" id="CAI9720624.1"/>
    </source>
</evidence>